<keyword evidence="4" id="KW-1185">Reference proteome</keyword>
<reference evidence="2 3" key="1">
    <citation type="submission" date="2018-06" db="EMBL/GenBank/DDBJ databases">
        <authorList>
            <consortium name="Pathogen Informatics"/>
            <person name="Doyle S."/>
        </authorList>
    </citation>
    <scope>NUCLEOTIDE SEQUENCE [LARGE SCALE GENOMIC DNA]</scope>
    <source>
        <strain evidence="2 3">NCTC10288</strain>
    </source>
</reference>
<sequence>MDMRAEVWSPVQNVAVWLGAWLWGHESTDDFLDAITELGGEQLGPEGSPFVTLLAHLRRETGDIIARGEREPLVRLILSGPGEAPALPAGSESARAAAENPAGAIVVRTNDRDRHLILIPSYADGATIWTLIEETDPLPAPAWLSPGDADALLSQATTESAALIEATGYRNDVLPNPRLTVGTLSDFYDTPGLPSSVPARAAKLFARADRVAAIIETVTDRIQDHSLDPQLLRLWRHIRQARIAGVAYALSDFAR</sequence>
<dbReference type="OrthoDB" id="4420946at2"/>
<dbReference type="RefSeq" id="WP_039675316.1">
    <property type="nucleotide sequence ID" value="NZ_CP065689.1"/>
</dbReference>
<name>A0A2X4RRW4_9CORY</name>
<dbReference type="EMBL" id="CP065689">
    <property type="protein sequence ID" value="QPS58881.1"/>
    <property type="molecule type" value="Genomic_DNA"/>
</dbReference>
<dbReference type="KEGG" id="cmin:NCTC10288_01286"/>
<organism evidence="2 3">
    <name type="scientific">Corynebacterium minutissimum</name>
    <dbReference type="NCBI Taxonomy" id="38301"/>
    <lineage>
        <taxon>Bacteria</taxon>
        <taxon>Bacillati</taxon>
        <taxon>Actinomycetota</taxon>
        <taxon>Actinomycetes</taxon>
        <taxon>Mycobacteriales</taxon>
        <taxon>Corynebacteriaceae</taxon>
        <taxon>Corynebacterium</taxon>
    </lineage>
</organism>
<evidence type="ECO:0000313" key="3">
    <source>
        <dbReference type="Proteomes" id="UP000249264"/>
    </source>
</evidence>
<dbReference type="AlphaFoldDB" id="A0A2X4RRW4"/>
<dbReference type="Proteomes" id="UP000594905">
    <property type="component" value="Chromosome"/>
</dbReference>
<reference evidence="1 4" key="2">
    <citation type="submission" date="2020-12" db="EMBL/GenBank/DDBJ databases">
        <title>FDA dAtabase for Regulatory Grade micrObial Sequences (FDA-ARGOS): Supporting development and validation of Infectious Disease Dx tests.</title>
        <authorList>
            <person name="Sproer C."/>
            <person name="Gronow S."/>
            <person name="Severitt S."/>
            <person name="Schroder I."/>
            <person name="Tallon L."/>
            <person name="Sadzewicz L."/>
            <person name="Zhao X."/>
            <person name="Boylan J."/>
            <person name="Ott S."/>
            <person name="Bowen H."/>
            <person name="Vavikolanu K."/>
            <person name="Mehta A."/>
            <person name="Aluvathingal J."/>
            <person name="Nadendla S."/>
            <person name="Lowell S."/>
            <person name="Myers T."/>
            <person name="Yan Y."/>
            <person name="Sichtig H."/>
        </authorList>
    </citation>
    <scope>NUCLEOTIDE SEQUENCE [LARGE SCALE GENOMIC DNA]</scope>
    <source>
        <strain evidence="1 4">FDAARGOS_894</strain>
    </source>
</reference>
<accession>A0A2X4RRW4</accession>
<dbReference type="GeneID" id="70783190"/>
<evidence type="ECO:0000313" key="1">
    <source>
        <dbReference type="EMBL" id="QPS58881.1"/>
    </source>
</evidence>
<dbReference type="Proteomes" id="UP000249264">
    <property type="component" value="Chromosome 1"/>
</dbReference>
<evidence type="ECO:0000313" key="2">
    <source>
        <dbReference type="EMBL" id="SQH99982.1"/>
    </source>
</evidence>
<protein>
    <submittedName>
        <fullName evidence="2">Uncharacterized protein</fullName>
    </submittedName>
</protein>
<proteinExistence type="predicted"/>
<dbReference type="EMBL" id="LS483460">
    <property type="protein sequence ID" value="SQH99982.1"/>
    <property type="molecule type" value="Genomic_DNA"/>
</dbReference>
<gene>
    <name evidence="1" type="ORF">I6G51_08035</name>
    <name evidence="2" type="ORF">NCTC10288_01286</name>
</gene>
<evidence type="ECO:0000313" key="4">
    <source>
        <dbReference type="Proteomes" id="UP000594905"/>
    </source>
</evidence>